<gene>
    <name evidence="2" type="ORF">TSOC_010420</name>
</gene>
<dbReference type="Proteomes" id="UP000236333">
    <property type="component" value="Unassembled WGS sequence"/>
</dbReference>
<keyword evidence="3" id="KW-1185">Reference proteome</keyword>
<protein>
    <submittedName>
        <fullName evidence="2">Uncharacterized protein</fullName>
    </submittedName>
</protein>
<dbReference type="EMBL" id="PGGS01000494">
    <property type="protein sequence ID" value="PNH03516.1"/>
    <property type="molecule type" value="Genomic_DNA"/>
</dbReference>
<dbReference type="AlphaFoldDB" id="A0A2J7ZTB9"/>
<feature type="compositionally biased region" description="Basic residues" evidence="1">
    <location>
        <begin position="250"/>
        <end position="259"/>
    </location>
</feature>
<evidence type="ECO:0000256" key="1">
    <source>
        <dbReference type="SAM" id="MobiDB-lite"/>
    </source>
</evidence>
<feature type="region of interest" description="Disordered" evidence="1">
    <location>
        <begin position="1"/>
        <end position="61"/>
    </location>
</feature>
<reference evidence="2 3" key="1">
    <citation type="journal article" date="2017" name="Mol. Biol. Evol.">
        <title>The 4-celled Tetrabaena socialis nuclear genome reveals the essential components for genetic control of cell number at the origin of multicellularity in the volvocine lineage.</title>
        <authorList>
            <person name="Featherston J."/>
            <person name="Arakaki Y."/>
            <person name="Hanschen E.R."/>
            <person name="Ferris P.J."/>
            <person name="Michod R.E."/>
            <person name="Olson B.J.S.C."/>
            <person name="Nozaki H."/>
            <person name="Durand P.M."/>
        </authorList>
    </citation>
    <scope>NUCLEOTIDE SEQUENCE [LARGE SCALE GENOMIC DNA]</scope>
    <source>
        <strain evidence="2 3">NIES-571</strain>
    </source>
</reference>
<comment type="caution">
    <text evidence="2">The sequence shown here is derived from an EMBL/GenBank/DDBJ whole genome shotgun (WGS) entry which is preliminary data.</text>
</comment>
<dbReference type="OrthoDB" id="538302at2759"/>
<name>A0A2J7ZTB9_9CHLO</name>
<sequence>MAAKDPNSPAMLEKQLRDPDRPHPREVPLVLPSRGGARVSGVPLKEDPTGHGAPTPAQAEYGERNPELYGRLGVHAVMPDANLASTVASDMPVLTNPGGAFETAGKGETVVADPHTADTKLYAPPVDQLAERLGRAELAPPGTTVVRGSRDKVVESEYGRDEDVDTAPDQFTRKLVDYEEEKVGMLTRPLEARDFYATCDSANEPYSSVKAQNERGDVTPCDVCECAPCQCDKVARDFPFEMTPQEQKRSGRPHLHNARKPVTGVKSHPAHDFKIHSRVRDETHALVDFRTREFEGNVHLEGRGSFEELPPEQREKLAKMVVGGREIDPEMLKDHNRAVDTARHFLG</sequence>
<evidence type="ECO:0000313" key="3">
    <source>
        <dbReference type="Proteomes" id="UP000236333"/>
    </source>
</evidence>
<feature type="compositionally biased region" description="Basic and acidic residues" evidence="1">
    <location>
        <begin position="14"/>
        <end position="26"/>
    </location>
</feature>
<organism evidence="2 3">
    <name type="scientific">Tetrabaena socialis</name>
    <dbReference type="NCBI Taxonomy" id="47790"/>
    <lineage>
        <taxon>Eukaryota</taxon>
        <taxon>Viridiplantae</taxon>
        <taxon>Chlorophyta</taxon>
        <taxon>core chlorophytes</taxon>
        <taxon>Chlorophyceae</taxon>
        <taxon>CS clade</taxon>
        <taxon>Chlamydomonadales</taxon>
        <taxon>Tetrabaenaceae</taxon>
        <taxon>Tetrabaena</taxon>
    </lineage>
</organism>
<accession>A0A2J7ZTB9</accession>
<proteinExistence type="predicted"/>
<feature type="region of interest" description="Disordered" evidence="1">
    <location>
        <begin position="244"/>
        <end position="269"/>
    </location>
</feature>
<evidence type="ECO:0000313" key="2">
    <source>
        <dbReference type="EMBL" id="PNH03516.1"/>
    </source>
</evidence>